<reference evidence="1" key="1">
    <citation type="submission" date="2022-08" db="EMBL/GenBank/DDBJ databases">
        <title>Complete Genome Sequences of 2 Bosea sp. soil isolates.</title>
        <authorList>
            <person name="Alvarez Arevalo M."/>
            <person name="Sterndorff E.B."/>
            <person name="Faurdal D."/>
            <person name="Joergensen T.S."/>
            <person name="Weber T."/>
        </authorList>
    </citation>
    <scope>NUCLEOTIDE SEQUENCE</scope>
    <source>
        <strain evidence="1">NBC_00436</strain>
    </source>
</reference>
<protein>
    <submittedName>
        <fullName evidence="1">Uncharacterized protein</fullName>
    </submittedName>
</protein>
<evidence type="ECO:0000313" key="1">
    <source>
        <dbReference type="EMBL" id="UZF88000.1"/>
    </source>
</evidence>
<sequence length="71" mass="7452">MRFIGNGPEVARFAGPFGRAFGFGLGGELRVGGQVVVCGDWVIRDDVAVAVVPQALFAAGKYVEVPDADQQ</sequence>
<organism evidence="1">
    <name type="scientific">Bosea sp. NBC_00436</name>
    <dbReference type="NCBI Taxonomy" id="2969620"/>
    <lineage>
        <taxon>Bacteria</taxon>
        <taxon>Pseudomonadati</taxon>
        <taxon>Pseudomonadota</taxon>
        <taxon>Alphaproteobacteria</taxon>
        <taxon>Hyphomicrobiales</taxon>
        <taxon>Boseaceae</taxon>
        <taxon>Bosea</taxon>
    </lineage>
</organism>
<proteinExistence type="predicted"/>
<name>A0A9E8CMF4_9HYPH</name>
<gene>
    <name evidence="1" type="ORF">NWE54_04220</name>
</gene>
<accession>A0A9E8CMF4</accession>
<dbReference type="AlphaFoldDB" id="A0A9E8CMF4"/>
<dbReference type="EMBL" id="CP102774">
    <property type="protein sequence ID" value="UZF88000.1"/>
    <property type="molecule type" value="Genomic_DNA"/>
</dbReference>